<evidence type="ECO:0000256" key="1">
    <source>
        <dbReference type="ARBA" id="ARBA00001947"/>
    </source>
</evidence>
<dbReference type="PANTHER" id="PTHR11644:SF2">
    <property type="entry name" value="CYTIDINE DEAMINASE"/>
    <property type="match status" value="1"/>
</dbReference>
<feature type="active site" description="Proton donor" evidence="12">
    <location>
        <position position="58"/>
    </location>
</feature>
<dbReference type="InterPro" id="IPR006262">
    <property type="entry name" value="Cyt_deam_tetra"/>
</dbReference>
<dbReference type="InterPro" id="IPR002125">
    <property type="entry name" value="CMP_dCMP_dom"/>
</dbReference>
<dbReference type="SUPFAM" id="SSF53927">
    <property type="entry name" value="Cytidine deaminase-like"/>
    <property type="match status" value="1"/>
</dbReference>
<evidence type="ECO:0000256" key="7">
    <source>
        <dbReference type="ARBA" id="ARBA00022801"/>
    </source>
</evidence>
<evidence type="ECO:0000256" key="9">
    <source>
        <dbReference type="ARBA" id="ARBA00032005"/>
    </source>
</evidence>
<evidence type="ECO:0000313" key="16">
    <source>
        <dbReference type="EMBL" id="KRL85411.1"/>
    </source>
</evidence>
<evidence type="ECO:0000256" key="4">
    <source>
        <dbReference type="ARBA" id="ARBA00012783"/>
    </source>
</evidence>
<keyword evidence="17" id="KW-1185">Reference proteome</keyword>
<comment type="caution">
    <text evidence="16">The sequence shown here is derived from an EMBL/GenBank/DDBJ whole genome shotgun (WGS) entry which is preliminary data.</text>
</comment>
<dbReference type="Pfam" id="PF00383">
    <property type="entry name" value="dCMP_cyt_deam_1"/>
    <property type="match status" value="1"/>
</dbReference>
<dbReference type="GO" id="GO:0008270">
    <property type="term" value="F:zinc ion binding"/>
    <property type="evidence" value="ECO:0007669"/>
    <property type="project" value="UniProtKB-UniRule"/>
</dbReference>
<dbReference type="NCBIfam" id="TIGR01354">
    <property type="entry name" value="cyt_deam_tetra"/>
    <property type="match status" value="1"/>
</dbReference>
<evidence type="ECO:0000256" key="12">
    <source>
        <dbReference type="PIRSR" id="PIRSR606262-1"/>
    </source>
</evidence>
<comment type="function">
    <text evidence="2 14">This enzyme scavenges exogenous and endogenous cytidine and 2'-deoxycytidine for UMP synthesis.</text>
</comment>
<dbReference type="PROSITE" id="PS00903">
    <property type="entry name" value="CYT_DCMP_DEAMINASES_1"/>
    <property type="match status" value="1"/>
</dbReference>
<evidence type="ECO:0000259" key="15">
    <source>
        <dbReference type="PROSITE" id="PS51747"/>
    </source>
</evidence>
<comment type="cofactor">
    <cofactor evidence="1 13 14">
        <name>Zn(2+)</name>
        <dbReference type="ChEBI" id="CHEBI:29105"/>
    </cofactor>
</comment>
<comment type="catalytic activity">
    <reaction evidence="10 14">
        <text>2'-deoxycytidine + H2O + H(+) = 2'-deoxyuridine + NH4(+)</text>
        <dbReference type="Rhea" id="RHEA:13433"/>
        <dbReference type="ChEBI" id="CHEBI:15377"/>
        <dbReference type="ChEBI" id="CHEBI:15378"/>
        <dbReference type="ChEBI" id="CHEBI:15698"/>
        <dbReference type="ChEBI" id="CHEBI:16450"/>
        <dbReference type="ChEBI" id="CHEBI:28938"/>
        <dbReference type="EC" id="3.5.4.5"/>
    </reaction>
</comment>
<dbReference type="EC" id="3.5.4.5" evidence="4 14"/>
<feature type="binding site" evidence="13">
    <location>
        <position position="89"/>
    </location>
    <ligand>
        <name>Zn(2+)</name>
        <dbReference type="ChEBI" id="CHEBI:29105"/>
        <note>catalytic</note>
    </ligand>
</feature>
<dbReference type="OrthoDB" id="9795347at2"/>
<dbReference type="GO" id="GO:0042802">
    <property type="term" value="F:identical protein binding"/>
    <property type="evidence" value="ECO:0007669"/>
    <property type="project" value="UniProtKB-ARBA"/>
</dbReference>
<evidence type="ECO:0000256" key="14">
    <source>
        <dbReference type="RuleBase" id="RU364006"/>
    </source>
</evidence>
<keyword evidence="6 13" id="KW-0479">Metal-binding</keyword>
<evidence type="ECO:0000256" key="6">
    <source>
        <dbReference type="ARBA" id="ARBA00022723"/>
    </source>
</evidence>
<dbReference type="CDD" id="cd01283">
    <property type="entry name" value="cytidine_deaminase"/>
    <property type="match status" value="1"/>
</dbReference>
<keyword evidence="8 13" id="KW-0862">Zinc</keyword>
<dbReference type="EMBL" id="AZFJ01000052">
    <property type="protein sequence ID" value="KRL85411.1"/>
    <property type="molecule type" value="Genomic_DNA"/>
</dbReference>
<accession>A0A0R1U2C8</accession>
<evidence type="ECO:0000256" key="5">
    <source>
        <dbReference type="ARBA" id="ARBA00018266"/>
    </source>
</evidence>
<evidence type="ECO:0000256" key="10">
    <source>
        <dbReference type="ARBA" id="ARBA00049252"/>
    </source>
</evidence>
<name>A0A0R1U2C8_9LACO</name>
<dbReference type="Proteomes" id="UP000051922">
    <property type="component" value="Unassembled WGS sequence"/>
</dbReference>
<evidence type="ECO:0000256" key="11">
    <source>
        <dbReference type="ARBA" id="ARBA00049558"/>
    </source>
</evidence>
<dbReference type="AlphaFoldDB" id="A0A0R1U2C8"/>
<dbReference type="GO" id="GO:0004126">
    <property type="term" value="F:cytidine deaminase activity"/>
    <property type="evidence" value="ECO:0007669"/>
    <property type="project" value="UniProtKB-UniRule"/>
</dbReference>
<proteinExistence type="inferred from homology"/>
<reference evidence="16 17" key="1">
    <citation type="journal article" date="2015" name="Genome Announc.">
        <title>Expanding the biotechnology potential of lactobacilli through comparative genomics of 213 strains and associated genera.</title>
        <authorList>
            <person name="Sun Z."/>
            <person name="Harris H.M."/>
            <person name="McCann A."/>
            <person name="Guo C."/>
            <person name="Argimon S."/>
            <person name="Zhang W."/>
            <person name="Yang X."/>
            <person name="Jeffery I.B."/>
            <person name="Cooney J.C."/>
            <person name="Kagawa T.F."/>
            <person name="Liu W."/>
            <person name="Song Y."/>
            <person name="Salvetti E."/>
            <person name="Wrobel A."/>
            <person name="Rasinkangas P."/>
            <person name="Parkhill J."/>
            <person name="Rea M.C."/>
            <person name="O'Sullivan O."/>
            <person name="Ritari J."/>
            <person name="Douillard F.P."/>
            <person name="Paul Ross R."/>
            <person name="Yang R."/>
            <person name="Briner A.E."/>
            <person name="Felis G.E."/>
            <person name="de Vos W.M."/>
            <person name="Barrangou R."/>
            <person name="Klaenhammer T.R."/>
            <person name="Caufield P.W."/>
            <person name="Cui Y."/>
            <person name="Zhang H."/>
            <person name="O'Toole P.W."/>
        </authorList>
    </citation>
    <scope>NUCLEOTIDE SEQUENCE [LARGE SCALE GENOMIC DNA]</scope>
    <source>
        <strain evidence="16 17">DSM 15945</strain>
    </source>
</reference>
<dbReference type="GO" id="GO:0055086">
    <property type="term" value="P:nucleobase-containing small molecule metabolic process"/>
    <property type="evidence" value="ECO:0007669"/>
    <property type="project" value="UniProtKB-ARBA"/>
</dbReference>
<organism evidence="16 17">
    <name type="scientific">Lacticaseibacillus pantheris DSM 15945 = JCM 12539 = NBRC 106106</name>
    <dbReference type="NCBI Taxonomy" id="1423783"/>
    <lineage>
        <taxon>Bacteria</taxon>
        <taxon>Bacillati</taxon>
        <taxon>Bacillota</taxon>
        <taxon>Bacilli</taxon>
        <taxon>Lactobacillales</taxon>
        <taxon>Lactobacillaceae</taxon>
        <taxon>Lacticaseibacillus</taxon>
    </lineage>
</organism>
<feature type="binding site" evidence="13">
    <location>
        <position position="92"/>
    </location>
    <ligand>
        <name>Zn(2+)</name>
        <dbReference type="ChEBI" id="CHEBI:29105"/>
        <note>catalytic</note>
    </ligand>
</feature>
<evidence type="ECO:0000256" key="3">
    <source>
        <dbReference type="ARBA" id="ARBA00006576"/>
    </source>
</evidence>
<dbReference type="STRING" id="1423783.FC50_GL001573"/>
<sequence length="136" mass="14480">MDKTQIEQLVNEAKAAREHAYTPYSHFNVGAAVVTDDGQHYRGANIENASFGLTMCAERNAIFAAASAGERHLAAIAVIADTETGVSPCGACRQVMTEFADADTPVFLANLQGRIDTTTVGALLPGYFTKGDMDHD</sequence>
<dbReference type="Gene3D" id="3.40.140.10">
    <property type="entry name" value="Cytidine Deaminase, domain 2"/>
    <property type="match status" value="1"/>
</dbReference>
<dbReference type="InterPro" id="IPR016192">
    <property type="entry name" value="APOBEC/CMP_deaminase_Zn-bd"/>
</dbReference>
<dbReference type="NCBIfam" id="NF004064">
    <property type="entry name" value="PRK05578.1"/>
    <property type="match status" value="1"/>
</dbReference>
<keyword evidence="7 14" id="KW-0378">Hydrolase</keyword>
<dbReference type="FunFam" id="3.40.140.10:FF:000008">
    <property type="entry name" value="Cytidine deaminase"/>
    <property type="match status" value="1"/>
</dbReference>
<dbReference type="PROSITE" id="PS51747">
    <property type="entry name" value="CYT_DCMP_DEAMINASES_2"/>
    <property type="match status" value="1"/>
</dbReference>
<evidence type="ECO:0000256" key="2">
    <source>
        <dbReference type="ARBA" id="ARBA00003949"/>
    </source>
</evidence>
<evidence type="ECO:0000313" key="17">
    <source>
        <dbReference type="Proteomes" id="UP000051922"/>
    </source>
</evidence>
<comment type="similarity">
    <text evidence="3 14">Belongs to the cytidine and deoxycytidylate deaminase family.</text>
</comment>
<comment type="catalytic activity">
    <reaction evidence="11 14">
        <text>cytidine + H2O + H(+) = uridine + NH4(+)</text>
        <dbReference type="Rhea" id="RHEA:16069"/>
        <dbReference type="ChEBI" id="CHEBI:15377"/>
        <dbReference type="ChEBI" id="CHEBI:15378"/>
        <dbReference type="ChEBI" id="CHEBI:16704"/>
        <dbReference type="ChEBI" id="CHEBI:17562"/>
        <dbReference type="ChEBI" id="CHEBI:28938"/>
        <dbReference type="EC" id="3.5.4.5"/>
    </reaction>
</comment>
<gene>
    <name evidence="16" type="ORF">FC50_GL001573</name>
</gene>
<dbReference type="GO" id="GO:0072527">
    <property type="term" value="P:pyrimidine-containing compound metabolic process"/>
    <property type="evidence" value="ECO:0007669"/>
    <property type="project" value="UniProtKB-ARBA"/>
</dbReference>
<feature type="domain" description="CMP/dCMP-type deaminase" evidence="15">
    <location>
        <begin position="4"/>
        <end position="131"/>
    </location>
</feature>
<dbReference type="InterPro" id="IPR016193">
    <property type="entry name" value="Cytidine_deaminase-like"/>
</dbReference>
<dbReference type="RefSeq" id="WP_054651804.1">
    <property type="nucleotide sequence ID" value="NZ_AZFJ01000052.1"/>
</dbReference>
<evidence type="ECO:0000256" key="13">
    <source>
        <dbReference type="PIRSR" id="PIRSR606262-3"/>
    </source>
</evidence>
<feature type="binding site" evidence="13">
    <location>
        <position position="56"/>
    </location>
    <ligand>
        <name>Zn(2+)</name>
        <dbReference type="ChEBI" id="CHEBI:29105"/>
        <note>catalytic</note>
    </ligand>
</feature>
<evidence type="ECO:0000256" key="8">
    <source>
        <dbReference type="ARBA" id="ARBA00022833"/>
    </source>
</evidence>
<dbReference type="GO" id="GO:0005829">
    <property type="term" value="C:cytosol"/>
    <property type="evidence" value="ECO:0007669"/>
    <property type="project" value="TreeGrafter"/>
</dbReference>
<dbReference type="PATRIC" id="fig|1423783.4.peg.1615"/>
<protein>
    <recommendedName>
        <fullName evidence="5 14">Cytidine deaminase</fullName>
        <ecNumber evidence="4 14">3.5.4.5</ecNumber>
    </recommendedName>
    <alternativeName>
        <fullName evidence="9 14">Cytidine aminohydrolase</fullName>
    </alternativeName>
</protein>
<dbReference type="InterPro" id="IPR050202">
    <property type="entry name" value="Cyt/Deoxycyt_deaminase"/>
</dbReference>
<dbReference type="PANTHER" id="PTHR11644">
    <property type="entry name" value="CYTIDINE DEAMINASE"/>
    <property type="match status" value="1"/>
</dbReference>